<accession>A0A0M3IJM1</accession>
<keyword evidence="1" id="KW-1185">Reference proteome</keyword>
<dbReference type="Proteomes" id="UP000036681">
    <property type="component" value="Unplaced"/>
</dbReference>
<reference evidence="2" key="1">
    <citation type="submission" date="2017-02" db="UniProtKB">
        <authorList>
            <consortium name="WormBaseParasite"/>
        </authorList>
    </citation>
    <scope>IDENTIFICATION</scope>
</reference>
<evidence type="ECO:0000313" key="1">
    <source>
        <dbReference type="Proteomes" id="UP000036681"/>
    </source>
</evidence>
<sequence length="95" mass="10469">MASVSPTPTNEVVVVDNKINEKIERFHFTDAELGNAIKGAEIKKIDIRDNITDPTVITSQIGIRDNITDPIVITSQIGIRDNITDPTVITSQIRL</sequence>
<evidence type="ECO:0000313" key="2">
    <source>
        <dbReference type="WBParaSite" id="ALUE_0001886001-mRNA-1"/>
    </source>
</evidence>
<dbReference type="AlphaFoldDB" id="A0A0M3IJM1"/>
<proteinExistence type="predicted"/>
<organism evidence="1 2">
    <name type="scientific">Ascaris lumbricoides</name>
    <name type="common">Giant roundworm</name>
    <dbReference type="NCBI Taxonomy" id="6252"/>
    <lineage>
        <taxon>Eukaryota</taxon>
        <taxon>Metazoa</taxon>
        <taxon>Ecdysozoa</taxon>
        <taxon>Nematoda</taxon>
        <taxon>Chromadorea</taxon>
        <taxon>Rhabditida</taxon>
        <taxon>Spirurina</taxon>
        <taxon>Ascaridomorpha</taxon>
        <taxon>Ascaridoidea</taxon>
        <taxon>Ascarididae</taxon>
        <taxon>Ascaris</taxon>
    </lineage>
</organism>
<protein>
    <submittedName>
        <fullName evidence="2">Cadherin domain-containing protein</fullName>
    </submittedName>
</protein>
<name>A0A0M3IJM1_ASCLU</name>
<dbReference type="WBParaSite" id="ALUE_0001886001-mRNA-1">
    <property type="protein sequence ID" value="ALUE_0001886001-mRNA-1"/>
    <property type="gene ID" value="ALUE_0001886001"/>
</dbReference>